<dbReference type="AlphaFoldDB" id="A0A4U5M563"/>
<proteinExistence type="predicted"/>
<reference evidence="2 3" key="1">
    <citation type="journal article" date="2015" name="Genome Biol.">
        <title>Comparative genomics of Steinernema reveals deeply conserved gene regulatory networks.</title>
        <authorList>
            <person name="Dillman A.R."/>
            <person name="Macchietto M."/>
            <person name="Porter C.F."/>
            <person name="Rogers A."/>
            <person name="Williams B."/>
            <person name="Antoshechkin I."/>
            <person name="Lee M.M."/>
            <person name="Goodwin Z."/>
            <person name="Lu X."/>
            <person name="Lewis E.E."/>
            <person name="Goodrich-Blair H."/>
            <person name="Stock S.P."/>
            <person name="Adams B.J."/>
            <person name="Sternberg P.W."/>
            <person name="Mortazavi A."/>
        </authorList>
    </citation>
    <scope>NUCLEOTIDE SEQUENCE [LARGE SCALE GENOMIC DNA]</scope>
    <source>
        <strain evidence="2 3">ALL</strain>
    </source>
</reference>
<sequence length="76" mass="8269">MPRLSLLAISFFYLVPLASSGNIFYSDGVKHCPSLDPQLRGRPQKCEEANLPGFLPSSLSFFSPFCVCSSALLSVL</sequence>
<dbReference type="Proteomes" id="UP000298663">
    <property type="component" value="Unassembled WGS sequence"/>
</dbReference>
<name>A0A4U5M563_STECR</name>
<feature type="chain" id="PRO_5020992336" description="Secreted protein" evidence="1">
    <location>
        <begin position="21"/>
        <end position="76"/>
    </location>
</feature>
<gene>
    <name evidence="2" type="ORF">L596_027275</name>
</gene>
<organism evidence="2 3">
    <name type="scientific">Steinernema carpocapsae</name>
    <name type="common">Entomopathogenic nematode</name>
    <dbReference type="NCBI Taxonomy" id="34508"/>
    <lineage>
        <taxon>Eukaryota</taxon>
        <taxon>Metazoa</taxon>
        <taxon>Ecdysozoa</taxon>
        <taxon>Nematoda</taxon>
        <taxon>Chromadorea</taxon>
        <taxon>Rhabditida</taxon>
        <taxon>Tylenchina</taxon>
        <taxon>Panagrolaimomorpha</taxon>
        <taxon>Strongyloidoidea</taxon>
        <taxon>Steinernematidae</taxon>
        <taxon>Steinernema</taxon>
    </lineage>
</organism>
<keyword evidence="1" id="KW-0732">Signal</keyword>
<evidence type="ECO:0000313" key="3">
    <source>
        <dbReference type="Proteomes" id="UP000298663"/>
    </source>
</evidence>
<evidence type="ECO:0000313" key="2">
    <source>
        <dbReference type="EMBL" id="TKR63443.1"/>
    </source>
</evidence>
<dbReference type="EMBL" id="AZBU02000010">
    <property type="protein sequence ID" value="TKR63443.1"/>
    <property type="molecule type" value="Genomic_DNA"/>
</dbReference>
<reference evidence="2 3" key="2">
    <citation type="journal article" date="2019" name="G3 (Bethesda)">
        <title>Hybrid Assembly of the Genome of the Entomopathogenic Nematode Steinernema carpocapsae Identifies the X-Chromosome.</title>
        <authorList>
            <person name="Serra L."/>
            <person name="Macchietto M."/>
            <person name="Macias-Munoz A."/>
            <person name="McGill C.J."/>
            <person name="Rodriguez I.M."/>
            <person name="Rodriguez B."/>
            <person name="Murad R."/>
            <person name="Mortazavi A."/>
        </authorList>
    </citation>
    <scope>NUCLEOTIDE SEQUENCE [LARGE SCALE GENOMIC DNA]</scope>
    <source>
        <strain evidence="2 3">ALL</strain>
    </source>
</reference>
<protein>
    <recommendedName>
        <fullName evidence="4">Secreted protein</fullName>
    </recommendedName>
</protein>
<comment type="caution">
    <text evidence="2">The sequence shown here is derived from an EMBL/GenBank/DDBJ whole genome shotgun (WGS) entry which is preliminary data.</text>
</comment>
<keyword evidence="3" id="KW-1185">Reference proteome</keyword>
<accession>A0A4U5M563</accession>
<evidence type="ECO:0008006" key="4">
    <source>
        <dbReference type="Google" id="ProtNLM"/>
    </source>
</evidence>
<evidence type="ECO:0000256" key="1">
    <source>
        <dbReference type="SAM" id="SignalP"/>
    </source>
</evidence>
<feature type="signal peptide" evidence="1">
    <location>
        <begin position="1"/>
        <end position="20"/>
    </location>
</feature>